<dbReference type="EMBL" id="CP003989">
    <property type="protein sequence ID" value="AGA35011.1"/>
    <property type="molecule type" value="Genomic_DNA"/>
</dbReference>
<dbReference type="InterPro" id="IPR012340">
    <property type="entry name" value="NA-bd_OB-fold"/>
</dbReference>
<reference evidence="8" key="1">
    <citation type="submission" date="2015-12" db="EMBL/GenBank/DDBJ databases">
        <authorList>
            <person name="Tikhonova T.V."/>
            <person name="Pavlov A.R."/>
            <person name="Beletsky A.V."/>
            <person name="Mardanov A.V."/>
            <person name="Sorokin D.Y."/>
            <person name="Ravin N.V."/>
            <person name="Popov V.O."/>
        </authorList>
    </citation>
    <scope>NUCLEOTIDE SEQUENCE</scope>
    <source>
        <strain evidence="8">DSM 14787</strain>
    </source>
</reference>
<evidence type="ECO:0000313" key="9">
    <source>
        <dbReference type="Proteomes" id="UP000010809"/>
    </source>
</evidence>
<sequence>MIAQLEGVLRVRDLQGVVLDVGGVGYDVEVPLSTLASLPEVGNRVILFTHLIVREDAHSLFGFLKARDRDLFRRLIRVNGIGARLALAMLSTMGADELAGHITGGHTAALTRIPGIGKRTAERVVLELGERLADLGFGPETGVAAGAPAPGIEREAAAALEALGYRSADVERMLAAVRGQAETTEALVRLALRATLRS</sequence>
<dbReference type="GO" id="GO:0048476">
    <property type="term" value="C:Holliday junction resolvase complex"/>
    <property type="evidence" value="ECO:0007669"/>
    <property type="project" value="UniProtKB-UniRule"/>
</dbReference>
<dbReference type="SUPFAM" id="SSF46929">
    <property type="entry name" value="DNA helicase RuvA subunit, C-terminal domain"/>
    <property type="match status" value="1"/>
</dbReference>
<keyword evidence="9" id="KW-1185">Reference proteome</keyword>
<comment type="subcellular location">
    <subcellularLocation>
        <location evidence="6">Cytoplasm</location>
    </subcellularLocation>
</comment>
<dbReference type="Gene3D" id="1.10.150.20">
    <property type="entry name" value="5' to 3' exonuclease, C-terminal subdomain"/>
    <property type="match status" value="1"/>
</dbReference>
<dbReference type="InterPro" id="IPR000085">
    <property type="entry name" value="RuvA"/>
</dbReference>
<dbReference type="OrthoDB" id="5293449at2"/>
<dbReference type="RefSeq" id="WP_015260110.1">
    <property type="nucleotide sequence ID" value="NC_019902.2"/>
</dbReference>
<comment type="function">
    <text evidence="6">The RuvA-RuvB-RuvC complex processes Holliday junction (HJ) DNA during genetic recombination and DNA repair, while the RuvA-RuvB complex plays an important role in the rescue of blocked DNA replication forks via replication fork reversal (RFR). RuvA specifically binds to HJ cruciform DNA, conferring on it an open structure. The RuvB hexamer acts as an ATP-dependent pump, pulling dsDNA into and through the RuvAB complex. HJ branch migration allows RuvC to scan DNA until it finds its consensus sequence, where it cleaves and resolves the cruciform DNA.</text>
</comment>
<dbReference type="Proteomes" id="UP000010809">
    <property type="component" value="Chromosome"/>
</dbReference>
<dbReference type="GO" id="GO:0005524">
    <property type="term" value="F:ATP binding"/>
    <property type="evidence" value="ECO:0007669"/>
    <property type="project" value="InterPro"/>
</dbReference>
<gene>
    <name evidence="8" type="primary">ruvA [H]</name>
    <name evidence="6" type="synonym">ruvA</name>
    <name evidence="8" type="ordered locus">TVNIR_3375</name>
</gene>
<evidence type="ECO:0000256" key="2">
    <source>
        <dbReference type="ARBA" id="ARBA00022763"/>
    </source>
</evidence>
<dbReference type="GO" id="GO:0009379">
    <property type="term" value="C:Holliday junction helicase complex"/>
    <property type="evidence" value="ECO:0007669"/>
    <property type="project" value="InterPro"/>
</dbReference>
<dbReference type="SUPFAM" id="SSF47781">
    <property type="entry name" value="RuvA domain 2-like"/>
    <property type="match status" value="1"/>
</dbReference>
<keyword evidence="2 6" id="KW-0227">DNA damage</keyword>
<evidence type="ECO:0000256" key="1">
    <source>
        <dbReference type="ARBA" id="ARBA00022490"/>
    </source>
</evidence>
<evidence type="ECO:0000256" key="5">
    <source>
        <dbReference type="ARBA" id="ARBA00023204"/>
    </source>
</evidence>
<accession>L0E302</accession>
<proteinExistence type="inferred from homology"/>
<dbReference type="InterPro" id="IPR013849">
    <property type="entry name" value="DNA_helicase_Holl-junc_RuvA_I"/>
</dbReference>
<evidence type="ECO:0000256" key="3">
    <source>
        <dbReference type="ARBA" id="ARBA00023125"/>
    </source>
</evidence>
<keyword evidence="8" id="KW-0547">Nucleotide-binding</keyword>
<comment type="subunit">
    <text evidence="6">Homotetramer. Forms an RuvA(8)-RuvB(12)-Holliday junction (HJ) complex. HJ DNA is sandwiched between 2 RuvA tetramers; dsDNA enters through RuvA and exits via RuvB. An RuvB hexamer assembles on each DNA strand where it exits the tetramer. Each RuvB hexamer is contacted by two RuvA subunits (via domain III) on 2 adjacent RuvB subunits; this complex drives branch migration. In the full resolvosome a probable DNA-RuvA(4)-RuvB(12)-RuvC(2) complex forms which resolves the HJ.</text>
</comment>
<comment type="caution">
    <text evidence="6">Lacks conserved residue(s) required for the propagation of feature annotation.</text>
</comment>
<dbReference type="InterPro" id="IPR003583">
    <property type="entry name" value="Hlx-hairpin-Hlx_DNA-bd_motif"/>
</dbReference>
<dbReference type="Pfam" id="PF07499">
    <property type="entry name" value="RuvA_C"/>
    <property type="match status" value="1"/>
</dbReference>
<feature type="region of interest" description="Domain I" evidence="6">
    <location>
        <begin position="1"/>
        <end position="64"/>
    </location>
</feature>
<feature type="region of interest" description="Domain III" evidence="6">
    <location>
        <begin position="152"/>
        <end position="198"/>
    </location>
</feature>
<dbReference type="STRING" id="1255043.TVNIR_3375"/>
<keyword evidence="5 6" id="KW-0234">DNA repair</keyword>
<dbReference type="GO" id="GO:0006281">
    <property type="term" value="P:DNA repair"/>
    <property type="evidence" value="ECO:0007669"/>
    <property type="project" value="UniProtKB-UniRule"/>
</dbReference>
<dbReference type="SUPFAM" id="SSF50249">
    <property type="entry name" value="Nucleic acid-binding proteins"/>
    <property type="match status" value="1"/>
</dbReference>
<protein>
    <recommendedName>
        <fullName evidence="6">Holliday junction branch migration complex subunit RuvA</fullName>
    </recommendedName>
</protein>
<keyword evidence="3 6" id="KW-0238">DNA-binding</keyword>
<dbReference type="KEGG" id="tni:TVNIR_3375"/>
<dbReference type="Gene3D" id="1.10.8.10">
    <property type="entry name" value="DNA helicase RuvA subunit, C-terminal domain"/>
    <property type="match status" value="1"/>
</dbReference>
<comment type="domain">
    <text evidence="6">Has three domains with a flexible linker between the domains II and III and assumes an 'L' shape. Domain III is highly mobile and contacts RuvB.</text>
</comment>
<dbReference type="GO" id="GO:0009378">
    <property type="term" value="F:four-way junction helicase activity"/>
    <property type="evidence" value="ECO:0007669"/>
    <property type="project" value="InterPro"/>
</dbReference>
<dbReference type="GO" id="GO:0000400">
    <property type="term" value="F:four-way junction DNA binding"/>
    <property type="evidence" value="ECO:0007669"/>
    <property type="project" value="UniProtKB-UniRule"/>
</dbReference>
<dbReference type="GO" id="GO:0006310">
    <property type="term" value="P:DNA recombination"/>
    <property type="evidence" value="ECO:0007669"/>
    <property type="project" value="UniProtKB-UniRule"/>
</dbReference>
<dbReference type="InterPro" id="IPR036267">
    <property type="entry name" value="RuvA_C_sf"/>
</dbReference>
<evidence type="ECO:0000256" key="4">
    <source>
        <dbReference type="ARBA" id="ARBA00023172"/>
    </source>
</evidence>
<dbReference type="Gene3D" id="2.40.50.140">
    <property type="entry name" value="Nucleic acid-binding proteins"/>
    <property type="match status" value="1"/>
</dbReference>
<keyword evidence="4 6" id="KW-0233">DNA recombination</keyword>
<keyword evidence="8" id="KW-0347">Helicase</keyword>
<dbReference type="SMART" id="SM00278">
    <property type="entry name" value="HhH1"/>
    <property type="match status" value="2"/>
</dbReference>
<keyword evidence="8" id="KW-0067">ATP-binding</keyword>
<dbReference type="HOGENOM" id="CLU_087936_0_0_6"/>
<keyword evidence="8" id="KW-0378">Hydrolase</keyword>
<evidence type="ECO:0000313" key="8">
    <source>
        <dbReference type="EMBL" id="AGA35011.1"/>
    </source>
</evidence>
<feature type="domain" description="Helix-hairpin-helix DNA-binding motif class 1" evidence="7">
    <location>
        <begin position="73"/>
        <end position="92"/>
    </location>
</feature>
<organism evidence="8 9">
    <name type="scientific">Thioalkalivibrio nitratireducens (strain DSM 14787 / UNIQEM 213 / ALEN2)</name>
    <dbReference type="NCBI Taxonomy" id="1255043"/>
    <lineage>
        <taxon>Bacteria</taxon>
        <taxon>Pseudomonadati</taxon>
        <taxon>Pseudomonadota</taxon>
        <taxon>Gammaproteobacteria</taxon>
        <taxon>Chromatiales</taxon>
        <taxon>Ectothiorhodospiraceae</taxon>
        <taxon>Thioalkalivibrio</taxon>
    </lineage>
</organism>
<keyword evidence="1 6" id="KW-0963">Cytoplasm</keyword>
<evidence type="ECO:0000256" key="6">
    <source>
        <dbReference type="HAMAP-Rule" id="MF_00031"/>
    </source>
</evidence>
<dbReference type="eggNOG" id="COG0632">
    <property type="taxonomic scope" value="Bacteria"/>
</dbReference>
<dbReference type="PATRIC" id="fig|1255043.3.peg.3405"/>
<dbReference type="HAMAP" id="MF_00031">
    <property type="entry name" value="DNA_HJ_migration_RuvA"/>
    <property type="match status" value="1"/>
</dbReference>
<name>L0E302_THIND</name>
<feature type="domain" description="Helix-hairpin-helix DNA-binding motif class 1" evidence="7">
    <location>
        <begin position="108"/>
        <end position="127"/>
    </location>
</feature>
<dbReference type="InterPro" id="IPR011114">
    <property type="entry name" value="RuvA_C"/>
</dbReference>
<dbReference type="GO" id="GO:0005737">
    <property type="term" value="C:cytoplasm"/>
    <property type="evidence" value="ECO:0007669"/>
    <property type="project" value="UniProtKB-SubCell"/>
</dbReference>
<dbReference type="AlphaFoldDB" id="L0E302"/>
<comment type="similarity">
    <text evidence="6">Belongs to the RuvA family.</text>
</comment>
<evidence type="ECO:0000259" key="7">
    <source>
        <dbReference type="SMART" id="SM00278"/>
    </source>
</evidence>
<dbReference type="NCBIfam" id="TIGR00084">
    <property type="entry name" value="ruvA"/>
    <property type="match status" value="1"/>
</dbReference>
<dbReference type="Pfam" id="PF01330">
    <property type="entry name" value="RuvA_N"/>
    <property type="match status" value="1"/>
</dbReference>
<dbReference type="Pfam" id="PF14520">
    <property type="entry name" value="HHH_5"/>
    <property type="match status" value="1"/>
</dbReference>
<dbReference type="InterPro" id="IPR010994">
    <property type="entry name" value="RuvA_2-like"/>
</dbReference>